<evidence type="ECO:0000256" key="2">
    <source>
        <dbReference type="ARBA" id="ARBA00022643"/>
    </source>
</evidence>
<evidence type="ECO:0000313" key="9">
    <source>
        <dbReference type="Proteomes" id="UP000664859"/>
    </source>
</evidence>
<protein>
    <submittedName>
        <fullName evidence="8">Aureochrome1</fullName>
    </submittedName>
</protein>
<dbReference type="InterPro" id="IPR004827">
    <property type="entry name" value="bZIP"/>
</dbReference>
<dbReference type="PANTHER" id="PTHR47429:SF2">
    <property type="entry name" value="PROTEIN TWIN LOV 1"/>
    <property type="match status" value="1"/>
</dbReference>
<evidence type="ECO:0000256" key="3">
    <source>
        <dbReference type="ARBA" id="ARBA00022991"/>
    </source>
</evidence>
<evidence type="ECO:0000256" key="5">
    <source>
        <dbReference type="SAM" id="MobiDB-lite"/>
    </source>
</evidence>
<dbReference type="OrthoDB" id="447251at2759"/>
<name>A0A836C8A6_9STRA</name>
<dbReference type="InterPro" id="IPR046347">
    <property type="entry name" value="bZIP_sf"/>
</dbReference>
<dbReference type="InterPro" id="IPR000014">
    <property type="entry name" value="PAS"/>
</dbReference>
<feature type="domain" description="PAS" evidence="6">
    <location>
        <begin position="169"/>
        <end position="242"/>
    </location>
</feature>
<sequence length="312" mass="33580">MAELPLPPAFASAGGGGENMLNLDDVFSDIFFSPDGELLELPSDDEGGVTLGDDMQHEGGAFAPNRGVHAGIGGGGGGSSAPLTEAQKAERREKNREHAKRSRVRKKFLLESLQRSVDTLQNENASLKASIREYMGETGDELIAKCVPEGEDDLVTSNPSRATRVLDDPDYSLVKALQLAQQNFVITDASLPDNPIVFASSGFLTLTGYAADQILGRNCRFLQGPETDPRAVAVIRSAIERGEDTSVCLLNYRADGTTFYNQFFVASLCNGEGKVVNYVGVQSKVSDEYARLVMAQQEAEWAQAAKGAARRK</sequence>
<accession>A0A836C8A6</accession>
<dbReference type="PROSITE" id="PS50217">
    <property type="entry name" value="BZIP"/>
    <property type="match status" value="1"/>
</dbReference>
<comment type="caution">
    <text evidence="8">The sequence shown here is derived from an EMBL/GenBank/DDBJ whole genome shotgun (WGS) entry which is preliminary data.</text>
</comment>
<dbReference type="InterPro" id="IPR035965">
    <property type="entry name" value="PAS-like_dom_sf"/>
</dbReference>
<reference evidence="8" key="1">
    <citation type="submission" date="2021-02" db="EMBL/GenBank/DDBJ databases">
        <title>First Annotated Genome of the Yellow-green Alga Tribonema minus.</title>
        <authorList>
            <person name="Mahan K.M."/>
        </authorList>
    </citation>
    <scope>NUCLEOTIDE SEQUENCE</scope>
    <source>
        <strain evidence="8">UTEX B ZZ1240</strain>
    </source>
</reference>
<dbReference type="CDD" id="cd00130">
    <property type="entry name" value="PAS"/>
    <property type="match status" value="1"/>
</dbReference>
<dbReference type="GO" id="GO:0005634">
    <property type="term" value="C:nucleus"/>
    <property type="evidence" value="ECO:0007669"/>
    <property type="project" value="TreeGrafter"/>
</dbReference>
<dbReference type="SUPFAM" id="SSF55785">
    <property type="entry name" value="PYP-like sensor domain (PAS domain)"/>
    <property type="match status" value="1"/>
</dbReference>
<dbReference type="Gene3D" id="1.20.5.170">
    <property type="match status" value="1"/>
</dbReference>
<dbReference type="SMART" id="SM00338">
    <property type="entry name" value="BRLZ"/>
    <property type="match status" value="1"/>
</dbReference>
<keyword evidence="4" id="KW-0175">Coiled coil</keyword>
<evidence type="ECO:0000259" key="7">
    <source>
        <dbReference type="PROSITE" id="PS50217"/>
    </source>
</evidence>
<dbReference type="AlphaFoldDB" id="A0A836C8A6"/>
<evidence type="ECO:0000313" key="8">
    <source>
        <dbReference type="EMBL" id="KAG5175508.1"/>
    </source>
</evidence>
<dbReference type="SUPFAM" id="SSF57959">
    <property type="entry name" value="Leucine zipper domain"/>
    <property type="match status" value="1"/>
</dbReference>
<feature type="coiled-coil region" evidence="4">
    <location>
        <begin position="110"/>
        <end position="137"/>
    </location>
</feature>
<gene>
    <name evidence="8" type="ORF">JKP88DRAFT_270973</name>
</gene>
<dbReference type="Gene3D" id="3.30.450.20">
    <property type="entry name" value="PAS domain"/>
    <property type="match status" value="1"/>
</dbReference>
<feature type="region of interest" description="Disordered" evidence="5">
    <location>
        <begin position="41"/>
        <end position="103"/>
    </location>
</feature>
<keyword evidence="2" id="KW-0288">FMN</keyword>
<keyword evidence="9" id="KW-1185">Reference proteome</keyword>
<evidence type="ECO:0000256" key="4">
    <source>
        <dbReference type="SAM" id="Coils"/>
    </source>
</evidence>
<dbReference type="GO" id="GO:0003700">
    <property type="term" value="F:DNA-binding transcription factor activity"/>
    <property type="evidence" value="ECO:0007669"/>
    <property type="project" value="InterPro"/>
</dbReference>
<keyword evidence="1" id="KW-0285">Flavoprotein</keyword>
<dbReference type="Pfam" id="PF13426">
    <property type="entry name" value="PAS_9"/>
    <property type="match status" value="1"/>
</dbReference>
<keyword evidence="3" id="KW-0157">Chromophore</keyword>
<dbReference type="InterPro" id="IPR001610">
    <property type="entry name" value="PAC"/>
</dbReference>
<organism evidence="8 9">
    <name type="scientific">Tribonema minus</name>
    <dbReference type="NCBI Taxonomy" id="303371"/>
    <lineage>
        <taxon>Eukaryota</taxon>
        <taxon>Sar</taxon>
        <taxon>Stramenopiles</taxon>
        <taxon>Ochrophyta</taxon>
        <taxon>PX clade</taxon>
        <taxon>Xanthophyceae</taxon>
        <taxon>Tribonematales</taxon>
        <taxon>Tribonemataceae</taxon>
        <taxon>Tribonema</taxon>
    </lineage>
</organism>
<dbReference type="PANTHER" id="PTHR47429">
    <property type="entry name" value="PROTEIN TWIN LOV 1"/>
    <property type="match status" value="1"/>
</dbReference>
<dbReference type="SMART" id="SM00086">
    <property type="entry name" value="PAC"/>
    <property type="match status" value="1"/>
</dbReference>
<feature type="domain" description="BZIP" evidence="7">
    <location>
        <begin position="85"/>
        <end position="137"/>
    </location>
</feature>
<proteinExistence type="predicted"/>
<dbReference type="Proteomes" id="UP000664859">
    <property type="component" value="Unassembled WGS sequence"/>
</dbReference>
<evidence type="ECO:0000259" key="6">
    <source>
        <dbReference type="PROSITE" id="PS50112"/>
    </source>
</evidence>
<dbReference type="PROSITE" id="PS50112">
    <property type="entry name" value="PAS"/>
    <property type="match status" value="1"/>
</dbReference>
<dbReference type="Pfam" id="PF00170">
    <property type="entry name" value="bZIP_1"/>
    <property type="match status" value="1"/>
</dbReference>
<feature type="compositionally biased region" description="Gly residues" evidence="5">
    <location>
        <begin position="70"/>
        <end position="79"/>
    </location>
</feature>
<evidence type="ECO:0000256" key="1">
    <source>
        <dbReference type="ARBA" id="ARBA00022630"/>
    </source>
</evidence>
<dbReference type="EMBL" id="JAFCMP010000548">
    <property type="protein sequence ID" value="KAG5175508.1"/>
    <property type="molecule type" value="Genomic_DNA"/>
</dbReference>
<dbReference type="NCBIfam" id="TIGR00229">
    <property type="entry name" value="sensory_box"/>
    <property type="match status" value="1"/>
</dbReference>
<feature type="compositionally biased region" description="Basic and acidic residues" evidence="5">
    <location>
        <begin position="87"/>
        <end position="96"/>
    </location>
</feature>
<dbReference type="FunFam" id="3.30.450.20:FF:000135">
    <property type="entry name" value="Ptaureo1a lov2 domain"/>
    <property type="match status" value="1"/>
</dbReference>
<dbReference type="CDD" id="cd14809">
    <property type="entry name" value="bZIP_AUREO-like"/>
    <property type="match status" value="1"/>
</dbReference>